<name>M1WTH8_9NOST</name>
<organism evidence="1 2">
    <name type="scientific">Richelia intracellularis HH01</name>
    <dbReference type="NCBI Taxonomy" id="1165094"/>
    <lineage>
        <taxon>Bacteria</taxon>
        <taxon>Bacillati</taxon>
        <taxon>Cyanobacteriota</taxon>
        <taxon>Cyanophyceae</taxon>
        <taxon>Nostocales</taxon>
        <taxon>Nostocaceae</taxon>
        <taxon>Richelia</taxon>
    </lineage>
</organism>
<evidence type="ECO:0000313" key="2">
    <source>
        <dbReference type="Proteomes" id="UP000053051"/>
    </source>
</evidence>
<dbReference type="EMBL" id="CAIY01000080">
    <property type="protein sequence ID" value="CCH68119.1"/>
    <property type="molecule type" value="Genomic_DNA"/>
</dbReference>
<sequence length="38" mass="4400">MSTTDNYKLNLIQWYPGHIAKAEKNLKTTEISRCSTRS</sequence>
<evidence type="ECO:0000313" key="1">
    <source>
        <dbReference type="EMBL" id="CCH68119.1"/>
    </source>
</evidence>
<comment type="caution">
    <text evidence="1">The sequence shown here is derived from an EMBL/GenBank/DDBJ whole genome shotgun (WGS) entry which is preliminary data.</text>
</comment>
<accession>M1WTH8</accession>
<dbReference type="AlphaFoldDB" id="M1WTH8"/>
<dbReference type="Proteomes" id="UP000053051">
    <property type="component" value="Unassembled WGS sequence"/>
</dbReference>
<protein>
    <submittedName>
        <fullName evidence="1">50S ribosomal subunit maturation GTPase RbgA (B. subtilis YlqF)</fullName>
    </submittedName>
</protein>
<proteinExistence type="predicted"/>
<reference evidence="2" key="2">
    <citation type="submission" date="2016-01" db="EMBL/GenBank/DDBJ databases">
        <title>Diatom-associated endosymboitic cyanobacterium lacks core nitrogen metabolism enzymes.</title>
        <authorList>
            <person name="Hilton J.A."/>
            <person name="Foster R.A."/>
            <person name="Tripp H.J."/>
            <person name="Carter B.J."/>
            <person name="Zehr J.P."/>
            <person name="Villareal T.A."/>
        </authorList>
    </citation>
    <scope>NUCLEOTIDE SEQUENCE [LARGE SCALE GENOMIC DNA]</scope>
    <source>
        <strain evidence="2">HH01</strain>
    </source>
</reference>
<reference evidence="1 2" key="1">
    <citation type="submission" date="2012-05" db="EMBL/GenBank/DDBJ databases">
        <authorList>
            <person name="Hilton J."/>
        </authorList>
    </citation>
    <scope>NUCLEOTIDE SEQUENCE [LARGE SCALE GENOMIC DNA]</scope>
    <source>
        <strain evidence="1 2">HH01</strain>
    </source>
</reference>
<keyword evidence="2" id="KW-1185">Reference proteome</keyword>
<dbReference type="STRING" id="1165094.RINTHH_19640"/>
<gene>
    <name evidence="1" type="ORF">RINTHH_19640</name>
</gene>